<sequence length="311" mass="37468">MHQIVECADYFLDISELSEPQYERIQNELLLREICIDELGSKVTVKDIQHMLSLSGFKLTRYLVGNYDYKYIIQRFGLRDIKGGKYNCNLYEKEDFRVCLKSYIPGIRLKIFSFQKIIDKLRRIIKQTDNRMIKEKAYKLIFSIRLYQYTYLEKGVNVGPKHVKHTDFEKFKRNFDFSGDEHIYLEKMIDKYQSKLFHRWFTNIIPLSVENFKYYLLSFNEENIDEQLGLHLDNSRKIFQEAVSGIRKNIMSHRYIDISWRGEARPIPVPVKKIITDWQKQKEDKELREDDTKNEIGTIYFFTFEENGFFI</sequence>
<dbReference type="RefSeq" id="WP_107184418.1">
    <property type="nucleotide sequence ID" value="NZ_PYNS01000002.1"/>
</dbReference>
<name>A0A2T3KYZ7_PHOLD</name>
<proteinExistence type="predicted"/>
<evidence type="ECO:0000313" key="1">
    <source>
        <dbReference type="EMBL" id="PSV13030.1"/>
    </source>
</evidence>
<evidence type="ECO:0000313" key="2">
    <source>
        <dbReference type="Proteomes" id="UP000240530"/>
    </source>
</evidence>
<dbReference type="AlphaFoldDB" id="A0A2T3KYZ7"/>
<gene>
    <name evidence="1" type="ORF">C0W93_04755</name>
</gene>
<accession>A0A2T3KYZ7</accession>
<dbReference type="EMBL" id="PYNS01000002">
    <property type="protein sequence ID" value="PSV13030.1"/>
    <property type="molecule type" value="Genomic_DNA"/>
</dbReference>
<comment type="caution">
    <text evidence="1">The sequence shown here is derived from an EMBL/GenBank/DDBJ whole genome shotgun (WGS) entry which is preliminary data.</text>
</comment>
<protein>
    <submittedName>
        <fullName evidence="1">Uncharacterized protein</fullName>
    </submittedName>
</protein>
<dbReference type="Proteomes" id="UP000240530">
    <property type="component" value="Unassembled WGS sequence"/>
</dbReference>
<organism evidence="1 2">
    <name type="scientific">Photobacterium leiognathi subsp. mandapamensis</name>
    <name type="common">Photobacterium mandapamensis</name>
    <dbReference type="NCBI Taxonomy" id="48408"/>
    <lineage>
        <taxon>Bacteria</taxon>
        <taxon>Pseudomonadati</taxon>
        <taxon>Pseudomonadota</taxon>
        <taxon>Gammaproteobacteria</taxon>
        <taxon>Vibrionales</taxon>
        <taxon>Vibrionaceae</taxon>
        <taxon>Photobacterium</taxon>
    </lineage>
</organism>
<reference evidence="1 2" key="1">
    <citation type="submission" date="2018-03" db="EMBL/GenBank/DDBJ databases">
        <title>Whole genome sequencing of Histamine producing bacteria.</title>
        <authorList>
            <person name="Butler K."/>
        </authorList>
    </citation>
    <scope>NUCLEOTIDE SEQUENCE [LARGE SCALE GENOMIC DNA]</scope>
    <source>
        <strain evidence="1 2">Res.4.1</strain>
    </source>
</reference>